<proteinExistence type="predicted"/>
<name>A0A7S3I1U2_9SPIT</name>
<sequence>MLQFIDCAREHEVYRNLIVRGEDLQVINCLLKAMPEMEDVSSQVDQALTAIWAVLAFTKDPDFIMAHELSSFAQTLNQAAYEGQLRTLQTDSEVIKALKDRVKLSLDEIKRNAEHKSQSSPEKRYQTSNTEY</sequence>
<evidence type="ECO:0000256" key="1">
    <source>
        <dbReference type="SAM" id="MobiDB-lite"/>
    </source>
</evidence>
<protein>
    <submittedName>
        <fullName evidence="2">Uncharacterized protein</fullName>
    </submittedName>
</protein>
<feature type="region of interest" description="Disordered" evidence="1">
    <location>
        <begin position="111"/>
        <end position="132"/>
    </location>
</feature>
<reference evidence="2" key="1">
    <citation type="submission" date="2021-01" db="EMBL/GenBank/DDBJ databases">
        <authorList>
            <person name="Corre E."/>
            <person name="Pelletier E."/>
            <person name="Niang G."/>
            <person name="Scheremetjew M."/>
            <person name="Finn R."/>
            <person name="Kale V."/>
            <person name="Holt S."/>
            <person name="Cochrane G."/>
            <person name="Meng A."/>
            <person name="Brown T."/>
            <person name="Cohen L."/>
        </authorList>
    </citation>
    <scope>NUCLEOTIDE SEQUENCE</scope>
    <source>
        <strain evidence="2">Fehren 1</strain>
    </source>
</reference>
<gene>
    <name evidence="2" type="ORF">FEHR0123_LOCUS6370</name>
</gene>
<dbReference type="EMBL" id="HBIE01021003">
    <property type="protein sequence ID" value="CAE0311451.1"/>
    <property type="molecule type" value="Transcribed_RNA"/>
</dbReference>
<feature type="compositionally biased region" description="Basic and acidic residues" evidence="1">
    <location>
        <begin position="111"/>
        <end position="125"/>
    </location>
</feature>
<accession>A0A7S3I1U2</accession>
<dbReference type="AlphaFoldDB" id="A0A7S3I1U2"/>
<organism evidence="2">
    <name type="scientific">Favella ehrenbergii</name>
    <dbReference type="NCBI Taxonomy" id="182087"/>
    <lineage>
        <taxon>Eukaryota</taxon>
        <taxon>Sar</taxon>
        <taxon>Alveolata</taxon>
        <taxon>Ciliophora</taxon>
        <taxon>Intramacronucleata</taxon>
        <taxon>Spirotrichea</taxon>
        <taxon>Choreotrichia</taxon>
        <taxon>Tintinnida</taxon>
        <taxon>Xystonellidae</taxon>
        <taxon>Favella</taxon>
    </lineage>
</organism>
<evidence type="ECO:0000313" key="2">
    <source>
        <dbReference type="EMBL" id="CAE0311451.1"/>
    </source>
</evidence>